<gene>
    <name evidence="1" type="ORF">Patl1_09397</name>
</gene>
<accession>A0ACC1AK23</accession>
<comment type="caution">
    <text evidence="1">The sequence shown here is derived from an EMBL/GenBank/DDBJ whole genome shotgun (WGS) entry which is preliminary data.</text>
</comment>
<dbReference type="EMBL" id="CM047906">
    <property type="protein sequence ID" value="KAJ0087053.1"/>
    <property type="molecule type" value="Genomic_DNA"/>
</dbReference>
<keyword evidence="2" id="KW-1185">Reference proteome</keyword>
<dbReference type="Proteomes" id="UP001164250">
    <property type="component" value="Chromosome 10"/>
</dbReference>
<evidence type="ECO:0000313" key="1">
    <source>
        <dbReference type="EMBL" id="KAJ0087053.1"/>
    </source>
</evidence>
<organism evidence="1 2">
    <name type="scientific">Pistacia atlantica</name>
    <dbReference type="NCBI Taxonomy" id="434234"/>
    <lineage>
        <taxon>Eukaryota</taxon>
        <taxon>Viridiplantae</taxon>
        <taxon>Streptophyta</taxon>
        <taxon>Embryophyta</taxon>
        <taxon>Tracheophyta</taxon>
        <taxon>Spermatophyta</taxon>
        <taxon>Magnoliopsida</taxon>
        <taxon>eudicotyledons</taxon>
        <taxon>Gunneridae</taxon>
        <taxon>Pentapetalae</taxon>
        <taxon>rosids</taxon>
        <taxon>malvids</taxon>
        <taxon>Sapindales</taxon>
        <taxon>Anacardiaceae</taxon>
        <taxon>Pistacia</taxon>
    </lineage>
</organism>
<evidence type="ECO:0000313" key="2">
    <source>
        <dbReference type="Proteomes" id="UP001164250"/>
    </source>
</evidence>
<reference evidence="2" key="1">
    <citation type="journal article" date="2023" name="G3 (Bethesda)">
        <title>Genome assembly and association tests identify interacting loci associated with vigor, precocity, and sex in interspecific pistachio rootstocks.</title>
        <authorList>
            <person name="Palmer W."/>
            <person name="Jacygrad E."/>
            <person name="Sagayaradj S."/>
            <person name="Cavanaugh K."/>
            <person name="Han R."/>
            <person name="Bertier L."/>
            <person name="Beede B."/>
            <person name="Kafkas S."/>
            <person name="Golino D."/>
            <person name="Preece J."/>
            <person name="Michelmore R."/>
        </authorList>
    </citation>
    <scope>NUCLEOTIDE SEQUENCE [LARGE SCALE GENOMIC DNA]</scope>
</reference>
<sequence length="54" mass="6044">MSWLLIIVSIIIVWVASLYKIINASRSQSNSVFLSTGDKRIVLLVIAHPDDESM</sequence>
<name>A0ACC1AK23_9ROSI</name>
<proteinExistence type="predicted"/>
<protein>
    <submittedName>
        <fullName evidence="1">Uncharacterized protein</fullName>
    </submittedName>
</protein>